<keyword evidence="4 7" id="KW-0812">Transmembrane</keyword>
<evidence type="ECO:0000256" key="5">
    <source>
        <dbReference type="ARBA" id="ARBA00022989"/>
    </source>
</evidence>
<feature type="transmembrane region" description="Helical" evidence="7">
    <location>
        <begin position="70"/>
        <end position="92"/>
    </location>
</feature>
<keyword evidence="5 7" id="KW-1133">Transmembrane helix</keyword>
<evidence type="ECO:0000256" key="4">
    <source>
        <dbReference type="ARBA" id="ARBA00022692"/>
    </source>
</evidence>
<dbReference type="PANTHER" id="PTHR30151:SF0">
    <property type="entry name" value="ABC TRANSPORTER PERMEASE PROTEIN MJ0413-RELATED"/>
    <property type="match status" value="1"/>
</dbReference>
<dbReference type="InterPro" id="IPR035906">
    <property type="entry name" value="MetI-like_sf"/>
</dbReference>
<accession>A0AAE5B720</accession>
<feature type="transmembrane region" description="Helical" evidence="7">
    <location>
        <begin position="112"/>
        <end position="139"/>
    </location>
</feature>
<dbReference type="Pfam" id="PF00528">
    <property type="entry name" value="BPD_transp_1"/>
    <property type="match status" value="1"/>
</dbReference>
<comment type="similarity">
    <text evidence="7">Belongs to the binding-protein-dependent transport system permease family.</text>
</comment>
<proteinExistence type="inferred from homology"/>
<evidence type="ECO:0000256" key="6">
    <source>
        <dbReference type="ARBA" id="ARBA00023136"/>
    </source>
</evidence>
<dbReference type="EMBL" id="JACXXJ020000003">
    <property type="protein sequence ID" value="MBF2714138.1"/>
    <property type="molecule type" value="Genomic_DNA"/>
</dbReference>
<keyword evidence="6 7" id="KW-0472">Membrane</keyword>
<name>A0AAE5B720_AGRVI</name>
<dbReference type="GO" id="GO:0005886">
    <property type="term" value="C:plasma membrane"/>
    <property type="evidence" value="ECO:0007669"/>
    <property type="project" value="UniProtKB-SubCell"/>
</dbReference>
<evidence type="ECO:0000313" key="9">
    <source>
        <dbReference type="EMBL" id="MBF2714138.1"/>
    </source>
</evidence>
<comment type="subcellular location">
    <subcellularLocation>
        <location evidence="1 7">Cell membrane</location>
        <topology evidence="1 7">Multi-pass membrane protein</topology>
    </subcellularLocation>
</comment>
<evidence type="ECO:0000256" key="2">
    <source>
        <dbReference type="ARBA" id="ARBA00022448"/>
    </source>
</evidence>
<comment type="caution">
    <text evidence="9">The sequence shown here is derived from an EMBL/GenBank/DDBJ whole genome shotgun (WGS) entry which is preliminary data.</text>
</comment>
<dbReference type="AlphaFoldDB" id="A0AAE5B720"/>
<protein>
    <submittedName>
        <fullName evidence="9">ABC transporter permease subunit</fullName>
    </submittedName>
</protein>
<reference evidence="9" key="1">
    <citation type="submission" date="2020-11" db="EMBL/GenBank/DDBJ databases">
        <title>Agrobacterium vitis strain K377 genome.</title>
        <authorList>
            <person name="Xi H."/>
        </authorList>
    </citation>
    <scope>NUCLEOTIDE SEQUENCE</scope>
    <source>
        <strain evidence="9">K377</strain>
    </source>
</reference>
<evidence type="ECO:0000256" key="1">
    <source>
        <dbReference type="ARBA" id="ARBA00004651"/>
    </source>
</evidence>
<evidence type="ECO:0000256" key="7">
    <source>
        <dbReference type="RuleBase" id="RU363032"/>
    </source>
</evidence>
<dbReference type="PANTHER" id="PTHR30151">
    <property type="entry name" value="ALKANE SULFONATE ABC TRANSPORTER-RELATED, MEMBRANE SUBUNIT"/>
    <property type="match status" value="1"/>
</dbReference>
<feature type="transmembrane region" description="Helical" evidence="7">
    <location>
        <begin position="41"/>
        <end position="63"/>
    </location>
</feature>
<evidence type="ECO:0000313" key="10">
    <source>
        <dbReference type="Proteomes" id="UP000655037"/>
    </source>
</evidence>
<keyword evidence="2 7" id="KW-0813">Transport</keyword>
<feature type="domain" description="ABC transmembrane type-1" evidence="8">
    <location>
        <begin position="64"/>
        <end position="248"/>
    </location>
</feature>
<dbReference type="Gene3D" id="1.10.3720.10">
    <property type="entry name" value="MetI-like"/>
    <property type="match status" value="1"/>
</dbReference>
<dbReference type="CDD" id="cd06261">
    <property type="entry name" value="TM_PBP2"/>
    <property type="match status" value="1"/>
</dbReference>
<feature type="transmembrane region" description="Helical" evidence="7">
    <location>
        <begin position="226"/>
        <end position="247"/>
    </location>
</feature>
<feature type="transmembrane region" description="Helical" evidence="7">
    <location>
        <begin position="189"/>
        <end position="214"/>
    </location>
</feature>
<evidence type="ECO:0000256" key="3">
    <source>
        <dbReference type="ARBA" id="ARBA00022475"/>
    </source>
</evidence>
<dbReference type="SUPFAM" id="SSF161098">
    <property type="entry name" value="MetI-like"/>
    <property type="match status" value="1"/>
</dbReference>
<sequence length="262" mass="27866">MSGPDKTGARKIRWRGFVLPIALVLLAEVGAQVSHLQSDSLAAPSAIFVALWRQLVDGTILLATVQTLTAALAGLAIGFSLGMILGILFAVLPVFDRMFEVSVEAIRPVPPIALMPIGLLVFGFGYRLEYSIVAFATLWPALILTRSAVAGIEPKLNDVARVLRFGLIDRITKIILPAALPRIFVALRLGVGISLIVAVTVEISINTLGLGYAIMNAQQSLRPDDALALLVWIGIVGWALGAILLMIQRTLFGPAALVEGTA</sequence>
<dbReference type="PROSITE" id="PS50928">
    <property type="entry name" value="ABC_TM1"/>
    <property type="match status" value="1"/>
</dbReference>
<evidence type="ECO:0000259" key="8">
    <source>
        <dbReference type="PROSITE" id="PS50928"/>
    </source>
</evidence>
<organism evidence="9 10">
    <name type="scientific">Agrobacterium vitis</name>
    <name type="common">Rhizobium vitis</name>
    <dbReference type="NCBI Taxonomy" id="373"/>
    <lineage>
        <taxon>Bacteria</taxon>
        <taxon>Pseudomonadati</taxon>
        <taxon>Pseudomonadota</taxon>
        <taxon>Alphaproteobacteria</taxon>
        <taxon>Hyphomicrobiales</taxon>
        <taxon>Rhizobiaceae</taxon>
        <taxon>Rhizobium/Agrobacterium group</taxon>
        <taxon>Agrobacterium</taxon>
    </lineage>
</organism>
<keyword evidence="3" id="KW-1003">Cell membrane</keyword>
<gene>
    <name evidence="9" type="ORF">IEI95_007695</name>
</gene>
<dbReference type="Proteomes" id="UP000655037">
    <property type="component" value="Unassembled WGS sequence"/>
</dbReference>
<dbReference type="RefSeq" id="WP_071205869.1">
    <property type="nucleotide sequence ID" value="NZ_CP118261.1"/>
</dbReference>
<dbReference type="GO" id="GO:0055085">
    <property type="term" value="P:transmembrane transport"/>
    <property type="evidence" value="ECO:0007669"/>
    <property type="project" value="InterPro"/>
</dbReference>
<dbReference type="InterPro" id="IPR000515">
    <property type="entry name" value="MetI-like"/>
</dbReference>